<dbReference type="AlphaFoldDB" id="W0FN50"/>
<proteinExistence type="predicted"/>
<evidence type="ECO:0000313" key="2">
    <source>
        <dbReference type="EMBL" id="AHF24884.1"/>
    </source>
</evidence>
<accession>W0FN50</accession>
<protein>
    <submittedName>
        <fullName evidence="2">Uncharacterized protein</fullName>
    </submittedName>
</protein>
<organism evidence="2">
    <name type="scientific">uncultured bacterium Contig21</name>
    <dbReference type="NCBI Taxonomy" id="1393535"/>
    <lineage>
        <taxon>Bacteria</taxon>
        <taxon>environmental samples</taxon>
    </lineage>
</organism>
<dbReference type="EMBL" id="KC246809">
    <property type="protein sequence ID" value="AHF24884.1"/>
    <property type="molecule type" value="Genomic_DNA"/>
</dbReference>
<evidence type="ECO:0000256" key="1">
    <source>
        <dbReference type="SAM" id="MobiDB-lite"/>
    </source>
</evidence>
<name>W0FN50_9BACT</name>
<sequence>MAFSSIGGMTANLEETSSFEVKVDADVQTIMMLTGSTQGTDAEEMQKTVKLVEDILGAATLKGVADKESTELALYAGEDLLLSLGVKNTEEGAIFASSMLGSQTVSVSKETIEKMQKEAMGSASQSVTTSSGMDIQGMADQLQNMNWEQISQDAMEAFAPLFAAVQEKSGEAESGEFTVDGLAFTAKIPLNMTYDELMELILTGAKDLLGKESVKPLVEMFAKDSDPVAELDKALENLKNQPAEEKYELTIASYADAEGGSYFACDAVRAGNEDGTIKAENIHFGAGQAGGTTKAVITSEGMNFELTSGMEDGSVSSTKVSLTGEGLAAAVDAKNMPDGSSDVTVDLTIQGMPVKFHALSAADGDRTNFQVEIFFMSTEKPMLTLTGSSGKGGEKVCVYEGEEITVSSYEDLSADESAASALSMKLVTGIMTSFTTLAKNLPEDSATAVKQMMKEMMSPGEGDITKEEAPQEEAVPAD</sequence>
<reference evidence="2" key="1">
    <citation type="journal article" date="2013" name="PLoS ONE">
        <title>Metagenomic insights into the carbohydrate-active enzymes carried by the microorganisms adhering to solid digesta in the rumen of cows.</title>
        <authorList>
            <person name="Wang L."/>
            <person name="Hatem A."/>
            <person name="Catalyurek U.V."/>
            <person name="Morrison M."/>
            <person name="Yu Z."/>
        </authorList>
    </citation>
    <scope>NUCLEOTIDE SEQUENCE</scope>
</reference>
<feature type="region of interest" description="Disordered" evidence="1">
    <location>
        <begin position="458"/>
        <end position="478"/>
    </location>
</feature>